<reference evidence="2 3" key="3">
    <citation type="journal article" date="2019" name="Int. J. Syst. Evol. Microbiol.">
        <title>Anaerobacillus isosaccharinicus sp. nov., an alkaliphilic bacterium which degrades isosaccharinic acid.</title>
        <authorList>
            <person name="Bassil N.M."/>
            <person name="Lloyd J.R."/>
        </authorList>
    </citation>
    <scope>NUCLEOTIDE SEQUENCE [LARGE SCALE GENOMIC DNA]</scope>
    <source>
        <strain evidence="2 3">NB2006</strain>
    </source>
</reference>
<dbReference type="PANTHER" id="PTHR40590">
    <property type="entry name" value="CYTOPLASMIC PROTEIN-RELATED"/>
    <property type="match status" value="1"/>
</dbReference>
<dbReference type="CDD" id="cd14789">
    <property type="entry name" value="Tiki"/>
    <property type="match status" value="1"/>
</dbReference>
<gene>
    <name evidence="2" type="ORF">AWH56_020180</name>
    <name evidence="1" type="ORF">AWH56_16665</name>
</gene>
<dbReference type="KEGG" id="aia:AWH56_020180"/>
<dbReference type="Proteomes" id="UP000180175">
    <property type="component" value="Chromosome"/>
</dbReference>
<evidence type="ECO:0000313" key="3">
    <source>
        <dbReference type="Proteomes" id="UP000180175"/>
    </source>
</evidence>
<dbReference type="PROSITE" id="PS51257">
    <property type="entry name" value="PROKAR_LIPOPROTEIN"/>
    <property type="match status" value="1"/>
</dbReference>
<protein>
    <submittedName>
        <fullName evidence="2">TraB/GumN family protein</fullName>
    </submittedName>
</protein>
<accession>A0A1S2LGF4</accession>
<dbReference type="EMBL" id="CP063356">
    <property type="protein sequence ID" value="QOY35007.1"/>
    <property type="molecule type" value="Genomic_DNA"/>
</dbReference>
<organism evidence="1 3">
    <name type="scientific">Anaerobacillus isosaccharinicus</name>
    <dbReference type="NCBI Taxonomy" id="1532552"/>
    <lineage>
        <taxon>Bacteria</taxon>
        <taxon>Bacillati</taxon>
        <taxon>Bacillota</taxon>
        <taxon>Bacilli</taxon>
        <taxon>Bacillales</taxon>
        <taxon>Bacillaceae</taxon>
        <taxon>Anaerobacillus</taxon>
    </lineage>
</organism>
<reference evidence="2 3" key="2">
    <citation type="journal article" date="2017" name="Genome Announc.">
        <title>Draft Genome Sequences of Four Alkaliphilic Bacteria Belonging to the Anaerobacillus Genus.</title>
        <authorList>
            <person name="Bassil N.M."/>
            <person name="Lloyd J.R."/>
        </authorList>
    </citation>
    <scope>NUCLEOTIDE SEQUENCE [LARGE SCALE GENOMIC DNA]</scope>
    <source>
        <strain evidence="2 3">NB2006</strain>
    </source>
</reference>
<dbReference type="PANTHER" id="PTHR40590:SF1">
    <property type="entry name" value="CYTOPLASMIC PROTEIN"/>
    <property type="match status" value="1"/>
</dbReference>
<dbReference type="InterPro" id="IPR002816">
    <property type="entry name" value="TraB/PrgY/GumN_fam"/>
</dbReference>
<evidence type="ECO:0000313" key="2">
    <source>
        <dbReference type="EMBL" id="QOY35007.1"/>
    </source>
</evidence>
<dbReference type="Pfam" id="PF01963">
    <property type="entry name" value="TraB_PrgY_gumN"/>
    <property type="match status" value="1"/>
</dbReference>
<dbReference type="EMBL" id="LQXD01000145">
    <property type="protein sequence ID" value="OIJ10787.1"/>
    <property type="molecule type" value="Genomic_DNA"/>
</dbReference>
<reference evidence="1 3" key="1">
    <citation type="submission" date="2016-10" db="EMBL/GenBank/DDBJ databases">
        <title>Draft genome sequences of four alkaliphilic bacteria belonging to the Anaerobacillus genus.</title>
        <authorList>
            <person name="Bassil N.M."/>
            <person name="Lloyd J.R."/>
        </authorList>
    </citation>
    <scope>NUCLEOTIDE SEQUENCE [LARGE SCALE GENOMIC DNA]</scope>
    <source>
        <strain evidence="1 3">NB2006</strain>
    </source>
</reference>
<dbReference type="RefSeq" id="WP_071318131.1">
    <property type="nucleotide sequence ID" value="NZ_CP063356.2"/>
</dbReference>
<dbReference type="AlphaFoldDB" id="A0A1S2LGF4"/>
<proteinExistence type="predicted"/>
<keyword evidence="3" id="KW-1185">Reference proteome</keyword>
<dbReference type="InterPro" id="IPR047111">
    <property type="entry name" value="YbaP-like"/>
</dbReference>
<evidence type="ECO:0000313" key="1">
    <source>
        <dbReference type="EMBL" id="OIJ10787.1"/>
    </source>
</evidence>
<reference evidence="2" key="4">
    <citation type="submission" date="2020-10" db="EMBL/GenBank/DDBJ databases">
        <authorList>
            <person name="Bassil N.M."/>
            <person name="Lloyd J.R."/>
        </authorList>
    </citation>
    <scope>NUCLEOTIDE SEQUENCE</scope>
    <source>
        <strain evidence="2">NB2006</strain>
    </source>
</reference>
<sequence length="294" mass="33631">MKTIRLIFLTIMISILVSCNGKQVMDSGLETPGSKGVFYEVNYKDNTVYLFGSIHIGVPKLYPLHEKIDAAYNSSEYLVVEMDINDLKPEEMIAQISEIGVYNDGTTIRDHISTELYDELISTIKDFSLQEEGVIIFKPWLVSDMLESLILEKAGYDLELGIDQYFLKKAAIEKKEIISLETIEDQLGHYTILTPESQEKALHSTLFEQEENHEKIAELMEMWIAGDINRLAELRSLEEEESEDFKAYYEALTVDRDLKMTAKIEEFLKNGQYETYFVVVGALHLVGENSIVDL</sequence>
<dbReference type="OrthoDB" id="357294at2"/>
<name>A0A1S2LGF4_9BACI</name>